<sequence length="462" mass="51559">MAPSKPGGRPKNAWNSSRRRKLVHLYTLTDLNTAEIGKVLKADQFNPCLRDIQARLKDLLPSDYTKKFHQYRPRNGTSANVRLEGLQQHRQARKSSAVRFAKDKQTLLSTRGDNTHPLTDPYRDFEGPLSAFRNYYENQSVSVKWQQLSLSAHPSESQLITPSLLLLDGSSVPSTSVNPNSQRQSTAIQCPNSQSTPDLSLEQSQEPIRPTSPSSTASIQSLQARLPRHAASVIRHVRSVLRYSSSNSSRSSTSVRSSWVSFRSQMSIESAFSTGASLLDGDSISLDTETKDFDTCPSERMYYQRPVLSASSPASPGIQAKTINIRMRSPSARHYSNVLKRRGCDCIFTVGKQSPSNNWPNQCGNCGLAPVHLLALSLAGVNQIWDFHLEINQKDFLDNRPLHFAAMTSQTDPEVFVKLVDMGADVGSVTTCGERLFYTFCSDIYWRKMCQNSYPSCGVWKL</sequence>
<dbReference type="PROSITE" id="PS50088">
    <property type="entry name" value="ANK_REPEAT"/>
    <property type="match status" value="1"/>
</dbReference>
<evidence type="ECO:0000313" key="4">
    <source>
        <dbReference type="Proteomes" id="UP000235371"/>
    </source>
</evidence>
<feature type="repeat" description="ANK" evidence="1">
    <location>
        <begin position="397"/>
        <end position="431"/>
    </location>
</feature>
<keyword evidence="1" id="KW-0040">ANK repeat</keyword>
<reference evidence="3 4" key="1">
    <citation type="submission" date="2016-04" db="EMBL/GenBank/DDBJ databases">
        <title>A degradative enzymes factory behind the ericoid mycorrhizal symbiosis.</title>
        <authorList>
            <consortium name="DOE Joint Genome Institute"/>
            <person name="Martino E."/>
            <person name="Morin E."/>
            <person name="Grelet G."/>
            <person name="Kuo A."/>
            <person name="Kohler A."/>
            <person name="Daghino S."/>
            <person name="Barry K."/>
            <person name="Choi C."/>
            <person name="Cichocki N."/>
            <person name="Clum A."/>
            <person name="Copeland A."/>
            <person name="Hainaut M."/>
            <person name="Haridas S."/>
            <person name="Labutti K."/>
            <person name="Lindquist E."/>
            <person name="Lipzen A."/>
            <person name="Khouja H.-R."/>
            <person name="Murat C."/>
            <person name="Ohm R."/>
            <person name="Olson A."/>
            <person name="Spatafora J."/>
            <person name="Veneault-Fourrey C."/>
            <person name="Henrissat B."/>
            <person name="Grigoriev I."/>
            <person name="Martin F."/>
            <person name="Perotto S."/>
        </authorList>
    </citation>
    <scope>NUCLEOTIDE SEQUENCE [LARGE SCALE GENOMIC DNA]</scope>
    <source>
        <strain evidence="3 4">E</strain>
    </source>
</reference>
<dbReference type="Proteomes" id="UP000235371">
    <property type="component" value="Unassembled WGS sequence"/>
</dbReference>
<feature type="region of interest" description="Disordered" evidence="2">
    <location>
        <begin position="172"/>
        <end position="222"/>
    </location>
</feature>
<dbReference type="InterPro" id="IPR036770">
    <property type="entry name" value="Ankyrin_rpt-contain_sf"/>
</dbReference>
<organism evidence="3 4">
    <name type="scientific">Hyaloscypha bicolor E</name>
    <dbReference type="NCBI Taxonomy" id="1095630"/>
    <lineage>
        <taxon>Eukaryota</taxon>
        <taxon>Fungi</taxon>
        <taxon>Dikarya</taxon>
        <taxon>Ascomycota</taxon>
        <taxon>Pezizomycotina</taxon>
        <taxon>Leotiomycetes</taxon>
        <taxon>Helotiales</taxon>
        <taxon>Hyaloscyphaceae</taxon>
        <taxon>Hyaloscypha</taxon>
        <taxon>Hyaloscypha bicolor</taxon>
    </lineage>
</organism>
<feature type="compositionally biased region" description="Low complexity" evidence="2">
    <location>
        <begin position="172"/>
        <end position="181"/>
    </location>
</feature>
<proteinExistence type="predicted"/>
<feature type="compositionally biased region" description="Polar residues" evidence="2">
    <location>
        <begin position="182"/>
        <end position="222"/>
    </location>
</feature>
<evidence type="ECO:0000256" key="2">
    <source>
        <dbReference type="SAM" id="MobiDB-lite"/>
    </source>
</evidence>
<gene>
    <name evidence="3" type="ORF">K444DRAFT_148263</name>
</gene>
<evidence type="ECO:0000256" key="1">
    <source>
        <dbReference type="PROSITE-ProRule" id="PRU00023"/>
    </source>
</evidence>
<dbReference type="InterPro" id="IPR002110">
    <property type="entry name" value="Ankyrin_rpt"/>
</dbReference>
<name>A0A2J6SRW2_9HELO</name>
<evidence type="ECO:0000313" key="3">
    <source>
        <dbReference type="EMBL" id="PMD53480.1"/>
    </source>
</evidence>
<accession>A0A2J6SRW2</accession>
<dbReference type="InParanoid" id="A0A2J6SRW2"/>
<dbReference type="OrthoDB" id="194358at2759"/>
<dbReference type="EMBL" id="KZ613872">
    <property type="protein sequence ID" value="PMD53480.1"/>
    <property type="molecule type" value="Genomic_DNA"/>
</dbReference>
<keyword evidence="4" id="KW-1185">Reference proteome</keyword>
<protein>
    <submittedName>
        <fullName evidence="3">Uncharacterized protein</fullName>
    </submittedName>
</protein>
<dbReference type="AlphaFoldDB" id="A0A2J6SRW2"/>
<dbReference type="SUPFAM" id="SSF48403">
    <property type="entry name" value="Ankyrin repeat"/>
    <property type="match status" value="1"/>
</dbReference>
<dbReference type="RefSeq" id="XP_024730384.1">
    <property type="nucleotide sequence ID" value="XM_024870585.1"/>
</dbReference>
<dbReference type="GeneID" id="36578667"/>